<evidence type="ECO:0000256" key="2">
    <source>
        <dbReference type="ARBA" id="ARBA00009409"/>
    </source>
</evidence>
<comment type="similarity">
    <text evidence="2 15">Belongs to the FPG family.</text>
</comment>
<dbReference type="OrthoDB" id="9800855at2"/>
<keyword evidence="9 15" id="KW-0238">DNA-binding</keyword>
<dbReference type="SUPFAM" id="SSF81624">
    <property type="entry name" value="N-terminal domain of MutM-like DNA repair proteins"/>
    <property type="match status" value="1"/>
</dbReference>
<dbReference type="InterPro" id="IPR020629">
    <property type="entry name" value="FPG_Glyclase"/>
</dbReference>
<evidence type="ECO:0000256" key="10">
    <source>
        <dbReference type="ARBA" id="ARBA00023204"/>
    </source>
</evidence>
<dbReference type="InterPro" id="IPR015887">
    <property type="entry name" value="DNA_glyclase_Znf_dom_DNA_BS"/>
</dbReference>
<dbReference type="GeneID" id="84817441"/>
<dbReference type="InterPro" id="IPR010663">
    <property type="entry name" value="Znf_FPG/IleRS"/>
</dbReference>
<dbReference type="CDD" id="cd08966">
    <property type="entry name" value="EcFpg-like_N"/>
    <property type="match status" value="1"/>
</dbReference>
<gene>
    <name evidence="15" type="primary">mutM</name>
    <name evidence="15" type="synonym">fpg</name>
    <name evidence="18" type="ORF">GCWU000182_000339</name>
</gene>
<dbReference type="EC" id="3.2.2.23" evidence="15"/>
<evidence type="ECO:0000256" key="12">
    <source>
        <dbReference type="ARBA" id="ARBA00023268"/>
    </source>
</evidence>
<dbReference type="Pfam" id="PF06827">
    <property type="entry name" value="zf-FPG_IleRS"/>
    <property type="match status" value="1"/>
</dbReference>
<feature type="active site" description="Schiff-base intermediate with DNA" evidence="15">
    <location>
        <position position="2"/>
    </location>
</feature>
<dbReference type="GO" id="GO:0003690">
    <property type="term" value="F:double-stranded DNA binding"/>
    <property type="evidence" value="ECO:0007669"/>
    <property type="project" value="UniProtKB-ARBA"/>
</dbReference>
<evidence type="ECO:0000313" key="19">
    <source>
        <dbReference type="Proteomes" id="UP000019050"/>
    </source>
</evidence>
<evidence type="ECO:0000256" key="7">
    <source>
        <dbReference type="ARBA" id="ARBA00022801"/>
    </source>
</evidence>
<dbReference type="SMART" id="SM01232">
    <property type="entry name" value="H2TH"/>
    <property type="match status" value="1"/>
</dbReference>
<dbReference type="HOGENOM" id="CLU_038423_1_2_9"/>
<keyword evidence="6 15" id="KW-0863">Zinc-finger</keyword>
<evidence type="ECO:0000256" key="9">
    <source>
        <dbReference type="ARBA" id="ARBA00023125"/>
    </source>
</evidence>
<dbReference type="PANTHER" id="PTHR22993:SF9">
    <property type="entry name" value="FORMAMIDOPYRIMIDINE-DNA GLYCOSYLASE"/>
    <property type="match status" value="1"/>
</dbReference>
<comment type="cofactor">
    <cofactor evidence="15">
        <name>Zn(2+)</name>
        <dbReference type="ChEBI" id="CHEBI:29105"/>
    </cofactor>
    <text evidence="15">Binds 1 zinc ion per subunit.</text>
</comment>
<dbReference type="PROSITE" id="PS01242">
    <property type="entry name" value="ZF_FPG_1"/>
    <property type="match status" value="1"/>
</dbReference>
<dbReference type="eggNOG" id="COG0266">
    <property type="taxonomic scope" value="Bacteria"/>
</dbReference>
<sequence length="292" mass="32849">MPELPEVETVRRGLTSLIEGKIIAEVQVFWPKLIDLRPQETLAQWQDYLRGQTIQAVGRRGKYLWLDFGPQVLVFHLRMEGKCHVYPPGQEPKTKPKHVHLIMTFKDGSHFYYEDVRKFGRFSYMAKDQLESYFASKKLGPEPTQEAFDLAHFRAQLASSKRALKPLLLDQTLVAGLGNIYVDEVCFKAQIHPARPACDLTVHEVKRLHAAIIEILAAAVQAGGSTIRTYRNSLGAAGTYQESLAVYGRVDEPCERCGRLIHKVQLGGRGTHFCPHCQSARLKHPLGGKGHA</sequence>
<dbReference type="SUPFAM" id="SSF57716">
    <property type="entry name" value="Glucocorticoid receptor-like (DNA-binding domain)"/>
    <property type="match status" value="1"/>
</dbReference>
<dbReference type="InterPro" id="IPR015886">
    <property type="entry name" value="H2TH_FPG"/>
</dbReference>
<dbReference type="InterPro" id="IPR000214">
    <property type="entry name" value="Znf_DNA_glyclase/AP_lyase"/>
</dbReference>
<feature type="binding site" evidence="15">
    <location>
        <position position="117"/>
    </location>
    <ligand>
        <name>DNA</name>
        <dbReference type="ChEBI" id="CHEBI:16991"/>
    </ligand>
</feature>
<evidence type="ECO:0000256" key="13">
    <source>
        <dbReference type="ARBA" id="ARBA00023295"/>
    </source>
</evidence>
<reference evidence="18" key="1">
    <citation type="submission" date="2013-06" db="EMBL/GenBank/DDBJ databases">
        <authorList>
            <person name="Weinstock G."/>
            <person name="Sodergren E."/>
            <person name="Clifton S."/>
            <person name="Fulton L."/>
            <person name="Fulton B."/>
            <person name="Courtney L."/>
            <person name="Fronick C."/>
            <person name="Harrison M."/>
            <person name="Strong C."/>
            <person name="Farmer C."/>
            <person name="Delahaunty K."/>
            <person name="Markovic C."/>
            <person name="Hall O."/>
            <person name="Minx P."/>
            <person name="Tomlinson C."/>
            <person name="Mitreva M."/>
            <person name="Nelson J."/>
            <person name="Hou S."/>
            <person name="Wollam A."/>
            <person name="Pepin K.H."/>
            <person name="Johnson M."/>
            <person name="Bhonagiri V."/>
            <person name="Nash W.E."/>
            <person name="Warren W."/>
            <person name="Chinwalla A."/>
            <person name="Mardis E.R."/>
            <person name="Wilson R.K."/>
        </authorList>
    </citation>
    <scope>NUCLEOTIDE SEQUENCE [LARGE SCALE GENOMIC DNA]</scope>
    <source>
        <strain evidence="18">ATCC 49176</strain>
    </source>
</reference>
<name>W1Q4Y5_ABIDE</name>
<dbReference type="Pfam" id="PF01149">
    <property type="entry name" value="Fapy_DNA_glyco"/>
    <property type="match status" value="1"/>
</dbReference>
<dbReference type="GO" id="GO:0006284">
    <property type="term" value="P:base-excision repair"/>
    <property type="evidence" value="ECO:0007669"/>
    <property type="project" value="InterPro"/>
</dbReference>
<dbReference type="NCBIfam" id="NF002211">
    <property type="entry name" value="PRK01103.1"/>
    <property type="match status" value="1"/>
</dbReference>
<dbReference type="EMBL" id="ACIN03000002">
    <property type="protein sequence ID" value="ESK66272.1"/>
    <property type="molecule type" value="Genomic_DNA"/>
</dbReference>
<comment type="catalytic activity">
    <reaction evidence="1 15">
        <text>Hydrolysis of DNA containing ring-opened 7-methylguanine residues, releasing 2,6-diamino-4-hydroxy-5-(N-methyl)formamidopyrimidine.</text>
        <dbReference type="EC" id="3.2.2.23"/>
    </reaction>
</comment>
<keyword evidence="5 15" id="KW-0227">DNA damage</keyword>
<dbReference type="GO" id="GO:0034039">
    <property type="term" value="F:8-oxo-7,8-dihydroguanine DNA N-glycosylase activity"/>
    <property type="evidence" value="ECO:0007669"/>
    <property type="project" value="TreeGrafter"/>
</dbReference>
<evidence type="ECO:0000256" key="14">
    <source>
        <dbReference type="ARBA" id="ARBA00044632"/>
    </source>
</evidence>
<evidence type="ECO:0000256" key="3">
    <source>
        <dbReference type="ARBA" id="ARBA00011245"/>
    </source>
</evidence>
<comment type="catalytic activity">
    <reaction evidence="14 15">
        <text>2'-deoxyribonucleotide-(2'-deoxyribose 5'-phosphate)-2'-deoxyribonucleotide-DNA = a 3'-end 2'-deoxyribonucleotide-(2,3-dehydro-2,3-deoxyribose 5'-phosphate)-DNA + a 5'-end 5'-phospho-2'-deoxyribonucleoside-DNA + H(+)</text>
        <dbReference type="Rhea" id="RHEA:66592"/>
        <dbReference type="Rhea" id="RHEA-COMP:13180"/>
        <dbReference type="Rhea" id="RHEA-COMP:16897"/>
        <dbReference type="Rhea" id="RHEA-COMP:17067"/>
        <dbReference type="ChEBI" id="CHEBI:15378"/>
        <dbReference type="ChEBI" id="CHEBI:136412"/>
        <dbReference type="ChEBI" id="CHEBI:157695"/>
        <dbReference type="ChEBI" id="CHEBI:167181"/>
        <dbReference type="EC" id="4.2.99.18"/>
    </reaction>
</comment>
<evidence type="ECO:0000256" key="4">
    <source>
        <dbReference type="ARBA" id="ARBA00022723"/>
    </source>
</evidence>
<dbReference type="PROSITE" id="PS51066">
    <property type="entry name" value="ZF_FPG_2"/>
    <property type="match status" value="1"/>
</dbReference>
<evidence type="ECO:0000256" key="5">
    <source>
        <dbReference type="ARBA" id="ARBA00022763"/>
    </source>
</evidence>
<keyword evidence="11 15" id="KW-0456">Lyase</keyword>
<dbReference type="HAMAP" id="MF_00103">
    <property type="entry name" value="Fapy_DNA_glycosyl"/>
    <property type="match status" value="1"/>
</dbReference>
<dbReference type="Proteomes" id="UP000019050">
    <property type="component" value="Unassembled WGS sequence"/>
</dbReference>
<evidence type="ECO:0000256" key="8">
    <source>
        <dbReference type="ARBA" id="ARBA00022833"/>
    </source>
</evidence>
<dbReference type="InterPro" id="IPR012319">
    <property type="entry name" value="FPG_cat"/>
</dbReference>
<evidence type="ECO:0000256" key="1">
    <source>
        <dbReference type="ARBA" id="ARBA00001668"/>
    </source>
</evidence>
<keyword evidence="13 15" id="KW-0326">Glycosidase</keyword>
<evidence type="ECO:0000313" key="18">
    <source>
        <dbReference type="EMBL" id="ESK66272.1"/>
    </source>
</evidence>
<dbReference type="SUPFAM" id="SSF46946">
    <property type="entry name" value="S13-like H2TH domain"/>
    <property type="match status" value="1"/>
</dbReference>
<keyword evidence="19" id="KW-1185">Reference proteome</keyword>
<accession>W1Q4Y5</accession>
<feature type="domain" description="FPG-type" evidence="16">
    <location>
        <begin position="245"/>
        <end position="279"/>
    </location>
</feature>
<dbReference type="AlphaFoldDB" id="W1Q4Y5"/>
<keyword evidence="8 15" id="KW-0862">Zinc</keyword>
<comment type="caution">
    <text evidence="15">Lacks conserved residue(s) required for the propagation of feature annotation.</text>
</comment>
<dbReference type="GO" id="GO:0140078">
    <property type="term" value="F:class I DNA-(apurinic or apyrimidinic site) endonuclease activity"/>
    <property type="evidence" value="ECO:0007669"/>
    <property type="project" value="UniProtKB-EC"/>
</dbReference>
<evidence type="ECO:0000259" key="16">
    <source>
        <dbReference type="PROSITE" id="PS51066"/>
    </source>
</evidence>
<feature type="active site" description="Proton donor; for delta-elimination activity" evidence="15">
    <location>
        <position position="269"/>
    </location>
</feature>
<dbReference type="GO" id="GO:0008270">
    <property type="term" value="F:zinc ion binding"/>
    <property type="evidence" value="ECO:0007669"/>
    <property type="project" value="UniProtKB-UniRule"/>
</dbReference>
<dbReference type="PANTHER" id="PTHR22993">
    <property type="entry name" value="FORMAMIDOPYRIMIDINE-DNA GLYCOSYLASE"/>
    <property type="match status" value="1"/>
</dbReference>
<dbReference type="EC" id="4.2.99.18" evidence="15"/>
<evidence type="ECO:0000256" key="11">
    <source>
        <dbReference type="ARBA" id="ARBA00023239"/>
    </source>
</evidence>
<dbReference type="InterPro" id="IPR035937">
    <property type="entry name" value="FPG_N"/>
</dbReference>
<dbReference type="FunFam" id="1.10.8.50:FF:000003">
    <property type="entry name" value="Formamidopyrimidine-DNA glycosylase"/>
    <property type="match status" value="1"/>
</dbReference>
<dbReference type="InterPro" id="IPR010979">
    <property type="entry name" value="Ribosomal_uS13-like_H2TH"/>
</dbReference>
<feature type="domain" description="Formamidopyrimidine-DNA glycosylase catalytic" evidence="17">
    <location>
        <begin position="2"/>
        <end position="120"/>
    </location>
</feature>
<feature type="binding site" evidence="15">
    <location>
        <position position="98"/>
    </location>
    <ligand>
        <name>DNA</name>
        <dbReference type="ChEBI" id="CHEBI:16991"/>
    </ligand>
</feature>
<dbReference type="Gene3D" id="1.10.8.50">
    <property type="match status" value="1"/>
</dbReference>
<evidence type="ECO:0000259" key="17">
    <source>
        <dbReference type="PROSITE" id="PS51068"/>
    </source>
</evidence>
<dbReference type="RefSeq" id="WP_023390993.1">
    <property type="nucleotide sequence ID" value="NZ_KI535340.1"/>
</dbReference>
<comment type="subunit">
    <text evidence="3 15">Monomer.</text>
</comment>
<keyword evidence="12 15" id="KW-0511">Multifunctional enzyme</keyword>
<dbReference type="PROSITE" id="PS51068">
    <property type="entry name" value="FPG_CAT"/>
    <property type="match status" value="1"/>
</dbReference>
<keyword evidence="4 15" id="KW-0479">Metal-binding</keyword>
<feature type="active site" description="Proton donor" evidence="15">
    <location>
        <position position="3"/>
    </location>
</feature>
<comment type="function">
    <text evidence="15">Involved in base excision repair of DNA damaged by oxidation or by mutagenic agents. Acts as DNA glycosylase that recognizes and removes damaged bases. Has a preference for oxidized purines, such as 7,8-dihydro-8-oxoguanine (8-oxoG). Has AP (apurinic/apyrimidinic) lyase activity and introduces nicks in the DNA strand. Cleaves the DNA backbone by beta-delta elimination to generate a single-strand break at the site of the removed base with both 3'- and 5'-phosphates.</text>
</comment>
<evidence type="ECO:0000256" key="15">
    <source>
        <dbReference type="HAMAP-Rule" id="MF_00103"/>
    </source>
</evidence>
<keyword evidence="7 15" id="KW-0378">Hydrolase</keyword>
<keyword evidence="10 15" id="KW-0234">DNA repair</keyword>
<dbReference type="STRING" id="592010.GCWU000182_000339"/>
<dbReference type="Gene3D" id="3.20.190.10">
    <property type="entry name" value="MutM-like, N-terminal"/>
    <property type="match status" value="1"/>
</dbReference>
<comment type="caution">
    <text evidence="18">The sequence shown here is derived from an EMBL/GenBank/DDBJ whole genome shotgun (WGS) entry which is preliminary data.</text>
</comment>
<dbReference type="NCBIfam" id="TIGR00577">
    <property type="entry name" value="fpg"/>
    <property type="match status" value="1"/>
</dbReference>
<protein>
    <recommendedName>
        <fullName evidence="15">Formamidopyrimidine-DNA glycosylase</fullName>
        <shortName evidence="15">Fapy-DNA glycosylase</shortName>
        <ecNumber evidence="15">3.2.2.23</ecNumber>
    </recommendedName>
    <alternativeName>
        <fullName evidence="15">DNA-(apurinic or apyrimidinic site) lyase MutM</fullName>
        <shortName evidence="15">AP lyase MutM</shortName>
        <ecNumber evidence="15">4.2.99.18</ecNumber>
    </alternativeName>
</protein>
<dbReference type="Pfam" id="PF06831">
    <property type="entry name" value="H2TH"/>
    <property type="match status" value="1"/>
</dbReference>
<dbReference type="SMART" id="SM00898">
    <property type="entry name" value="Fapy_DNA_glyco"/>
    <property type="match status" value="1"/>
</dbReference>
<evidence type="ECO:0000256" key="6">
    <source>
        <dbReference type="ARBA" id="ARBA00022771"/>
    </source>
</evidence>
<feature type="active site" description="Proton donor; for beta-elimination activity" evidence="15">
    <location>
        <position position="62"/>
    </location>
</feature>
<organism evidence="18 19">
    <name type="scientific">Abiotrophia defectiva ATCC 49176</name>
    <dbReference type="NCBI Taxonomy" id="592010"/>
    <lineage>
        <taxon>Bacteria</taxon>
        <taxon>Bacillati</taxon>
        <taxon>Bacillota</taxon>
        <taxon>Bacilli</taxon>
        <taxon>Lactobacillales</taxon>
        <taxon>Aerococcaceae</taxon>
        <taxon>Abiotrophia</taxon>
    </lineage>
</organism>
<proteinExistence type="inferred from homology"/>
<dbReference type="GO" id="GO:0003684">
    <property type="term" value="F:damaged DNA binding"/>
    <property type="evidence" value="ECO:0007669"/>
    <property type="project" value="InterPro"/>
</dbReference>